<evidence type="ECO:0000256" key="14">
    <source>
        <dbReference type="ARBA" id="ARBA00023264"/>
    </source>
</evidence>
<keyword evidence="13" id="KW-0594">Phospholipid biosynthesis</keyword>
<evidence type="ECO:0000256" key="1">
    <source>
        <dbReference type="ARBA" id="ARBA00004651"/>
    </source>
</evidence>
<reference evidence="20 21" key="1">
    <citation type="submission" date="2019-12" db="EMBL/GenBank/DDBJ databases">
        <title>Paenibacillus sp. nov. sp. isolated from soil.</title>
        <authorList>
            <person name="Kim J."/>
            <person name="Jeong S.E."/>
            <person name="Jung H.S."/>
            <person name="Jeon C.O."/>
        </authorList>
    </citation>
    <scope>NUCLEOTIDE SEQUENCE [LARGE SCALE GENOMIC DNA]</scope>
    <source>
        <strain evidence="20 21">5J-6</strain>
    </source>
</reference>
<keyword evidence="12 19" id="KW-0472">Membrane</keyword>
<keyword evidence="21" id="KW-1185">Reference proteome</keyword>
<evidence type="ECO:0000256" key="17">
    <source>
        <dbReference type="PIRSR" id="PIRSR600829-3"/>
    </source>
</evidence>
<keyword evidence="6 19" id="KW-0812">Transmembrane</keyword>
<dbReference type="GO" id="GO:0005886">
    <property type="term" value="C:plasma membrane"/>
    <property type="evidence" value="ECO:0007669"/>
    <property type="project" value="UniProtKB-SubCell"/>
</dbReference>
<accession>A0A6L8UXV1</accession>
<comment type="subcellular location">
    <subcellularLocation>
        <location evidence="1">Cell membrane</location>
        <topology evidence="1">Multi-pass membrane protein</topology>
    </subcellularLocation>
</comment>
<dbReference type="CDD" id="cd14265">
    <property type="entry name" value="UDPK_IM_like"/>
    <property type="match status" value="1"/>
</dbReference>
<dbReference type="InterPro" id="IPR033717">
    <property type="entry name" value="UDPK"/>
</dbReference>
<dbReference type="GO" id="GO:0016301">
    <property type="term" value="F:kinase activity"/>
    <property type="evidence" value="ECO:0007669"/>
    <property type="project" value="UniProtKB-KW"/>
</dbReference>
<dbReference type="GO" id="GO:0008654">
    <property type="term" value="P:phospholipid biosynthetic process"/>
    <property type="evidence" value="ECO:0007669"/>
    <property type="project" value="UniProtKB-KW"/>
</dbReference>
<dbReference type="Pfam" id="PF01219">
    <property type="entry name" value="DAGK_prokar"/>
    <property type="match status" value="1"/>
</dbReference>
<keyword evidence="18" id="KW-0479">Metal-binding</keyword>
<organism evidence="20 21">
    <name type="scientific">Paenibacillus silvestris</name>
    <dbReference type="NCBI Taxonomy" id="2606219"/>
    <lineage>
        <taxon>Bacteria</taxon>
        <taxon>Bacillati</taxon>
        <taxon>Bacillota</taxon>
        <taxon>Bacilli</taxon>
        <taxon>Bacillales</taxon>
        <taxon>Paenibacillaceae</taxon>
        <taxon>Paenibacillus</taxon>
    </lineage>
</organism>
<dbReference type="PANTHER" id="PTHR34299">
    <property type="entry name" value="DIACYLGLYCEROL KINASE"/>
    <property type="match status" value="1"/>
</dbReference>
<feature type="transmembrane region" description="Helical" evidence="19">
    <location>
        <begin position="53"/>
        <end position="73"/>
    </location>
</feature>
<sequence>MTNGFRKWRRSFRYAYEGIKYALDTQRNMKFHFCVAFLVLLAALFARLPKTDILFILLAVTLMIVTELINTAVEKTVDLAMPDRHPLAKIAKDVAAASVLVSAGFAVIVGMIVFYEPIDQLLRESRTQDTQISAGTIWVLISLVILTVIVIETRFSDKGKLVRPSLLTAIAFSISTVIVIFVTQTIVALLAYTLAALIFIMLYDKKTRPFPALFLGALIGTVVTILALSCLNML</sequence>
<feature type="transmembrane region" description="Helical" evidence="19">
    <location>
        <begin position="212"/>
        <end position="231"/>
    </location>
</feature>
<feature type="binding site" evidence="18">
    <location>
        <position position="74"/>
    </location>
    <ligand>
        <name>a divalent metal cation</name>
        <dbReference type="ChEBI" id="CHEBI:60240"/>
    </ligand>
</feature>
<evidence type="ECO:0000256" key="10">
    <source>
        <dbReference type="ARBA" id="ARBA00022989"/>
    </source>
</evidence>
<feature type="binding site" evidence="17">
    <location>
        <position position="74"/>
    </location>
    <ligand>
        <name>ATP</name>
        <dbReference type="ChEBI" id="CHEBI:30616"/>
    </ligand>
</feature>
<keyword evidence="9 17" id="KW-0067">ATP-binding</keyword>
<feature type="transmembrane region" description="Helical" evidence="19">
    <location>
        <begin position="29"/>
        <end position="47"/>
    </location>
</feature>
<keyword evidence="5" id="KW-0808">Transferase</keyword>
<keyword evidence="18" id="KW-0460">Magnesium</keyword>
<keyword evidence="11" id="KW-0443">Lipid metabolism</keyword>
<dbReference type="Proteomes" id="UP000481087">
    <property type="component" value="Unassembled WGS sequence"/>
</dbReference>
<feature type="binding site" evidence="17">
    <location>
        <position position="14"/>
    </location>
    <ligand>
        <name>ATP</name>
        <dbReference type="ChEBI" id="CHEBI:30616"/>
    </ligand>
</feature>
<dbReference type="RefSeq" id="WP_145656986.1">
    <property type="nucleotide sequence ID" value="NZ_WTUZ01000010.1"/>
</dbReference>
<evidence type="ECO:0000256" key="11">
    <source>
        <dbReference type="ARBA" id="ARBA00023098"/>
    </source>
</evidence>
<dbReference type="PANTHER" id="PTHR34299:SF1">
    <property type="entry name" value="DIACYLGLYCEROL KINASE"/>
    <property type="match status" value="1"/>
</dbReference>
<protein>
    <submittedName>
        <fullName evidence="20">Diacylglycerol kinase family protein</fullName>
    </submittedName>
</protein>
<evidence type="ECO:0000256" key="19">
    <source>
        <dbReference type="SAM" id="Phobius"/>
    </source>
</evidence>
<comment type="caution">
    <text evidence="20">The sequence shown here is derived from an EMBL/GenBank/DDBJ whole genome shotgun (WGS) entry which is preliminary data.</text>
</comment>
<evidence type="ECO:0000256" key="6">
    <source>
        <dbReference type="ARBA" id="ARBA00022692"/>
    </source>
</evidence>
<evidence type="ECO:0000256" key="15">
    <source>
        <dbReference type="PIRSR" id="PIRSR600829-1"/>
    </source>
</evidence>
<dbReference type="GO" id="GO:0005524">
    <property type="term" value="F:ATP binding"/>
    <property type="evidence" value="ECO:0007669"/>
    <property type="project" value="UniProtKB-KW"/>
</dbReference>
<dbReference type="InterPro" id="IPR036945">
    <property type="entry name" value="DAGK_sf"/>
</dbReference>
<dbReference type="EMBL" id="WTUZ01000010">
    <property type="protein sequence ID" value="MZQ81890.1"/>
    <property type="molecule type" value="Genomic_DNA"/>
</dbReference>
<evidence type="ECO:0000256" key="9">
    <source>
        <dbReference type="ARBA" id="ARBA00022840"/>
    </source>
</evidence>
<dbReference type="Gene3D" id="1.10.287.3610">
    <property type="match status" value="1"/>
</dbReference>
<feature type="active site" description="Proton acceptor" evidence="15">
    <location>
        <position position="67"/>
    </location>
</feature>
<dbReference type="InterPro" id="IPR000829">
    <property type="entry name" value="DAGK"/>
</dbReference>
<comment type="similarity">
    <text evidence="2">Belongs to the bacterial diacylglycerol kinase family.</text>
</comment>
<feature type="transmembrane region" description="Helical" evidence="19">
    <location>
        <begin position="135"/>
        <end position="155"/>
    </location>
</feature>
<evidence type="ECO:0000313" key="21">
    <source>
        <dbReference type="Proteomes" id="UP000481087"/>
    </source>
</evidence>
<feature type="binding site" evidence="16">
    <location>
        <position position="67"/>
    </location>
    <ligand>
        <name>substrate</name>
    </ligand>
</feature>
<keyword evidence="4" id="KW-0444">Lipid biosynthesis</keyword>
<evidence type="ECO:0000256" key="13">
    <source>
        <dbReference type="ARBA" id="ARBA00023209"/>
    </source>
</evidence>
<evidence type="ECO:0000256" key="2">
    <source>
        <dbReference type="ARBA" id="ARBA00005967"/>
    </source>
</evidence>
<keyword evidence="3" id="KW-1003">Cell membrane</keyword>
<keyword evidence="8 20" id="KW-0418">Kinase</keyword>
<proteinExistence type="inferred from homology"/>
<evidence type="ECO:0000256" key="16">
    <source>
        <dbReference type="PIRSR" id="PIRSR600829-2"/>
    </source>
</evidence>
<name>A0A6L8UXV1_9BACL</name>
<feature type="binding site" evidence="17">
    <location>
        <begin position="92"/>
        <end position="93"/>
    </location>
    <ligand>
        <name>ATP</name>
        <dbReference type="ChEBI" id="CHEBI:30616"/>
    </ligand>
</feature>
<feature type="transmembrane region" description="Helical" evidence="19">
    <location>
        <begin position="167"/>
        <end position="200"/>
    </location>
</feature>
<keyword evidence="7 17" id="KW-0547">Nucleotide-binding</keyword>
<comment type="cofactor">
    <cofactor evidence="18">
        <name>Mg(2+)</name>
        <dbReference type="ChEBI" id="CHEBI:18420"/>
    </cofactor>
    <text evidence="18">Mn(2+), Zn(2+), Cd(2+) and Co(2+) support activity to lesser extents.</text>
</comment>
<evidence type="ECO:0000313" key="20">
    <source>
        <dbReference type="EMBL" id="MZQ81890.1"/>
    </source>
</evidence>
<dbReference type="GO" id="GO:0046872">
    <property type="term" value="F:metal ion binding"/>
    <property type="evidence" value="ECO:0007669"/>
    <property type="project" value="UniProtKB-KW"/>
</dbReference>
<evidence type="ECO:0000256" key="8">
    <source>
        <dbReference type="ARBA" id="ARBA00022777"/>
    </source>
</evidence>
<feature type="transmembrane region" description="Helical" evidence="19">
    <location>
        <begin position="94"/>
        <end position="115"/>
    </location>
</feature>
<gene>
    <name evidence="20" type="ORF">GQF01_07050</name>
</gene>
<evidence type="ECO:0000256" key="3">
    <source>
        <dbReference type="ARBA" id="ARBA00022475"/>
    </source>
</evidence>
<keyword evidence="14" id="KW-1208">Phospholipid metabolism</keyword>
<evidence type="ECO:0000256" key="7">
    <source>
        <dbReference type="ARBA" id="ARBA00022741"/>
    </source>
</evidence>
<evidence type="ECO:0000256" key="12">
    <source>
        <dbReference type="ARBA" id="ARBA00023136"/>
    </source>
</evidence>
<keyword evidence="10 19" id="KW-1133">Transmembrane helix</keyword>
<dbReference type="AlphaFoldDB" id="A0A6L8UXV1"/>
<dbReference type="PROSITE" id="PS01069">
    <property type="entry name" value="DAGK_PROKAR"/>
    <property type="match status" value="1"/>
</dbReference>
<evidence type="ECO:0000256" key="5">
    <source>
        <dbReference type="ARBA" id="ARBA00022679"/>
    </source>
</evidence>
<evidence type="ECO:0000256" key="18">
    <source>
        <dbReference type="PIRSR" id="PIRSR600829-4"/>
    </source>
</evidence>
<evidence type="ECO:0000256" key="4">
    <source>
        <dbReference type="ARBA" id="ARBA00022516"/>
    </source>
</evidence>